<dbReference type="GO" id="GO:0005886">
    <property type="term" value="C:plasma membrane"/>
    <property type="evidence" value="ECO:0007669"/>
    <property type="project" value="UniProtKB-SubCell"/>
</dbReference>
<dbReference type="PANTHER" id="PTHR21137">
    <property type="entry name" value="ODORANT RECEPTOR"/>
    <property type="match status" value="1"/>
</dbReference>
<accession>A0A3B0KTX0</accession>
<evidence type="ECO:0000256" key="6">
    <source>
        <dbReference type="ARBA" id="ARBA00022989"/>
    </source>
</evidence>
<evidence type="ECO:0000256" key="5">
    <source>
        <dbReference type="ARBA" id="ARBA00022725"/>
    </source>
</evidence>
<evidence type="ECO:0000256" key="1">
    <source>
        <dbReference type="ARBA" id="ARBA00004651"/>
    </source>
</evidence>
<evidence type="ECO:0000256" key="4">
    <source>
        <dbReference type="ARBA" id="ARBA00022692"/>
    </source>
</evidence>
<feature type="transmembrane region" description="Helical" evidence="10">
    <location>
        <begin position="69"/>
        <end position="88"/>
    </location>
</feature>
<proteinExistence type="inferred from homology"/>
<dbReference type="GO" id="GO:0007165">
    <property type="term" value="P:signal transduction"/>
    <property type="evidence" value="ECO:0007669"/>
    <property type="project" value="UniProtKB-KW"/>
</dbReference>
<keyword evidence="7 10" id="KW-0472">Membrane</keyword>
<keyword evidence="6 10" id="KW-1133">Transmembrane helix</keyword>
<feature type="transmembrane region" description="Helical" evidence="10">
    <location>
        <begin position="135"/>
        <end position="156"/>
    </location>
</feature>
<dbReference type="Pfam" id="PF02949">
    <property type="entry name" value="7tm_6"/>
    <property type="match status" value="1"/>
</dbReference>
<keyword evidence="3 10" id="KW-0716">Sensory transduction</keyword>
<dbReference type="OMA" id="MALCVDT"/>
<keyword evidence="8 10" id="KW-0675">Receptor</keyword>
<dbReference type="GO" id="GO:0004984">
    <property type="term" value="F:olfactory receptor activity"/>
    <property type="evidence" value="ECO:0007669"/>
    <property type="project" value="InterPro"/>
</dbReference>
<dbReference type="AlphaFoldDB" id="A0A3B0KTX0"/>
<evidence type="ECO:0000256" key="8">
    <source>
        <dbReference type="ARBA" id="ARBA00023170"/>
    </source>
</evidence>
<keyword evidence="2" id="KW-1003">Cell membrane</keyword>
<dbReference type="PANTHER" id="PTHR21137:SF43">
    <property type="entry name" value="ODORANT RECEPTOR 47A-RELATED"/>
    <property type="match status" value="1"/>
</dbReference>
<dbReference type="EMBL" id="OUUW01000019">
    <property type="protein sequence ID" value="SPP89256.1"/>
    <property type="molecule type" value="Genomic_DNA"/>
</dbReference>
<evidence type="ECO:0000256" key="7">
    <source>
        <dbReference type="ARBA" id="ARBA00023136"/>
    </source>
</evidence>
<feature type="transmembrane region" description="Helical" evidence="10">
    <location>
        <begin position="36"/>
        <end position="54"/>
    </location>
</feature>
<evidence type="ECO:0000256" key="2">
    <source>
        <dbReference type="ARBA" id="ARBA00022475"/>
    </source>
</evidence>
<keyword evidence="5 10" id="KW-0552">Olfaction</keyword>
<feature type="transmembrane region" description="Helical" evidence="10">
    <location>
        <begin position="299"/>
        <end position="318"/>
    </location>
</feature>
<evidence type="ECO:0000313" key="11">
    <source>
        <dbReference type="EMBL" id="SPP89256.1"/>
    </source>
</evidence>
<protein>
    <recommendedName>
        <fullName evidence="10">Odorant receptor</fullName>
    </recommendedName>
</protein>
<dbReference type="OrthoDB" id="6614360at2759"/>
<dbReference type="GO" id="GO:0005549">
    <property type="term" value="F:odorant binding"/>
    <property type="evidence" value="ECO:0007669"/>
    <property type="project" value="InterPro"/>
</dbReference>
<dbReference type="Proteomes" id="UP000268350">
    <property type="component" value="Unassembled WGS sequence"/>
</dbReference>
<dbReference type="InterPro" id="IPR004117">
    <property type="entry name" value="7tm6_olfct_rcpt"/>
</dbReference>
<keyword evidence="4 10" id="KW-0812">Transmembrane</keyword>
<gene>
    <name evidence="11" type="ORF">DGUA_6G020032</name>
</gene>
<feature type="transmembrane region" description="Helical" evidence="10">
    <location>
        <begin position="365"/>
        <end position="387"/>
    </location>
</feature>
<evidence type="ECO:0000256" key="10">
    <source>
        <dbReference type="RuleBase" id="RU351113"/>
    </source>
</evidence>
<comment type="subcellular location">
    <subcellularLocation>
        <location evidence="1 10">Cell membrane</location>
        <topology evidence="1 10">Multi-pass membrane protein</topology>
    </subcellularLocation>
</comment>
<dbReference type="STRING" id="7266.A0A3B0KTX0"/>
<evidence type="ECO:0000313" key="12">
    <source>
        <dbReference type="Proteomes" id="UP000268350"/>
    </source>
</evidence>
<sequence>MEAKMEKSNSLRVQILVYRLVGIDLWSPTSANDRHLVTFLTMGPLFAFMLPMYLSARENITEVSLLSDTLGSTFASMLTLVKYMLFVYHRKEFVGMIYRIRGILDKEINGLLKAREIVDAENQSDQMLSLTYTRCFVMAGIFAAIKPFVTMSLALLRDGGDGSKLHLELPHMGVYPYDYQVMWLFVPTYLWNVMASYSAVTMALCVDTLLCFFTYNVCAIFKIARHRLVHLPAMGESDPRAELEGLVQVLLLHQKGLLIADFIEDHYRPLIFLQFFLSALQICFIGFQVADLFPKPQSLYFIAFVGSLLIALFIYSHCGENIKKASLDFGDGIYESNWTDFAPPTKRVLLIAGMRAQRPCQMKGYFFEASMATFSAIVRSAMSYIMMLRSFNV</sequence>
<evidence type="ECO:0000256" key="3">
    <source>
        <dbReference type="ARBA" id="ARBA00022606"/>
    </source>
</evidence>
<organism evidence="11 12">
    <name type="scientific">Drosophila guanche</name>
    <name type="common">Fruit fly</name>
    <dbReference type="NCBI Taxonomy" id="7266"/>
    <lineage>
        <taxon>Eukaryota</taxon>
        <taxon>Metazoa</taxon>
        <taxon>Ecdysozoa</taxon>
        <taxon>Arthropoda</taxon>
        <taxon>Hexapoda</taxon>
        <taxon>Insecta</taxon>
        <taxon>Pterygota</taxon>
        <taxon>Neoptera</taxon>
        <taxon>Endopterygota</taxon>
        <taxon>Diptera</taxon>
        <taxon>Brachycera</taxon>
        <taxon>Muscomorpha</taxon>
        <taxon>Ephydroidea</taxon>
        <taxon>Drosophilidae</taxon>
        <taxon>Drosophila</taxon>
        <taxon>Sophophora</taxon>
    </lineage>
</organism>
<comment type="similarity">
    <text evidence="10">Belongs to the insect chemoreceptor superfamily. Heteromeric odorant receptor channel (TC 1.A.69) family.</text>
</comment>
<feature type="transmembrane region" description="Helical" evidence="10">
    <location>
        <begin position="270"/>
        <end position="287"/>
    </location>
</feature>
<feature type="transmembrane region" description="Helical" evidence="10">
    <location>
        <begin position="189"/>
        <end position="218"/>
    </location>
</feature>
<keyword evidence="12" id="KW-1185">Reference proteome</keyword>
<name>A0A3B0KTX0_DROGU</name>
<reference evidence="12" key="1">
    <citation type="submission" date="2018-01" db="EMBL/GenBank/DDBJ databases">
        <authorList>
            <person name="Alioto T."/>
            <person name="Alioto T."/>
        </authorList>
    </citation>
    <scope>NUCLEOTIDE SEQUENCE [LARGE SCALE GENOMIC DNA]</scope>
</reference>
<keyword evidence="9 10" id="KW-0807">Transducer</keyword>
<evidence type="ECO:0000256" key="9">
    <source>
        <dbReference type="ARBA" id="ARBA00023224"/>
    </source>
</evidence>